<reference evidence="2" key="1">
    <citation type="journal article" date="2019" name="Int. J. Syst. Evol. Microbiol.">
        <title>The Global Catalogue of Microorganisms (GCM) 10K type strain sequencing project: providing services to taxonomists for standard genome sequencing and annotation.</title>
        <authorList>
            <consortium name="The Broad Institute Genomics Platform"/>
            <consortium name="The Broad Institute Genome Sequencing Center for Infectious Disease"/>
            <person name="Wu L."/>
            <person name="Ma J."/>
        </authorList>
    </citation>
    <scope>NUCLEOTIDE SEQUENCE [LARGE SCALE GENOMIC DNA]</scope>
    <source>
        <strain evidence="2">KCTC 23314</strain>
    </source>
</reference>
<name>A0ABQ3GAZ6_9BURK</name>
<sequence length="280" mass="31453">MTDLAILPKSKRKSHGMLLAGPTQLPLWGERVRGAPNALARSALFTCADKRKPRRSFDRQVIVSVAGQEIRYTGKELRQDDLTVWLQVVHLARMQPIGDQVEVSASSLGVAIGWGNSGDTYKRLRDSIARMREGSVWVDKPNGKGFSGNLIMRLEWSDAGSKSREKWKLYLDPNILELFQPDAFTLLNGEERLGLTPLAQWIYGFFSTHETPFPYKVETLFGLSGSTATCLSGFRRNLLEALDVLKERRLISDFIYDTKTKTVHVLRRPHMPAVEGPLAA</sequence>
<proteinExistence type="predicted"/>
<protein>
    <submittedName>
        <fullName evidence="1">TrfA family protein</fullName>
    </submittedName>
</protein>
<comment type="caution">
    <text evidence="1">The sequence shown here is derived from an EMBL/GenBank/DDBJ whole genome shotgun (WGS) entry which is preliminary data.</text>
</comment>
<accession>A0ABQ3GAZ6</accession>
<dbReference type="EMBL" id="BMYK01000031">
    <property type="protein sequence ID" value="GHD00233.1"/>
    <property type="molecule type" value="Genomic_DNA"/>
</dbReference>
<dbReference type="InterPro" id="IPR010751">
    <property type="entry name" value="TrfA"/>
</dbReference>
<gene>
    <name evidence="1" type="ORF">GCM10007320_57500</name>
</gene>
<dbReference type="Proteomes" id="UP000626210">
    <property type="component" value="Unassembled WGS sequence"/>
</dbReference>
<organism evidence="1 2">
    <name type="scientific">Pseudorhodoferax aquiterrae</name>
    <dbReference type="NCBI Taxonomy" id="747304"/>
    <lineage>
        <taxon>Bacteria</taxon>
        <taxon>Pseudomonadati</taxon>
        <taxon>Pseudomonadota</taxon>
        <taxon>Betaproteobacteria</taxon>
        <taxon>Burkholderiales</taxon>
        <taxon>Comamonadaceae</taxon>
    </lineage>
</organism>
<dbReference type="Pfam" id="PF07042">
    <property type="entry name" value="TrfA"/>
    <property type="match status" value="1"/>
</dbReference>
<evidence type="ECO:0000313" key="2">
    <source>
        <dbReference type="Proteomes" id="UP000626210"/>
    </source>
</evidence>
<dbReference type="RefSeq" id="WP_189690318.1">
    <property type="nucleotide sequence ID" value="NZ_BMYK01000031.1"/>
</dbReference>
<evidence type="ECO:0000313" key="1">
    <source>
        <dbReference type="EMBL" id="GHD00233.1"/>
    </source>
</evidence>
<keyword evidence="2" id="KW-1185">Reference proteome</keyword>